<dbReference type="Pfam" id="PF09527">
    <property type="entry name" value="ATPase_gene1"/>
    <property type="match status" value="1"/>
</dbReference>
<organism evidence="1 2">
    <name type="scientific">Campylobacter ornithocola</name>
    <dbReference type="NCBI Taxonomy" id="1848766"/>
    <lineage>
        <taxon>Bacteria</taxon>
        <taxon>Pseudomonadati</taxon>
        <taxon>Campylobacterota</taxon>
        <taxon>Epsilonproteobacteria</taxon>
        <taxon>Campylobacterales</taxon>
        <taxon>Campylobacteraceae</taxon>
        <taxon>Campylobacter</taxon>
    </lineage>
</organism>
<sequence length="92" mass="10281">MNKRQKIIRKGIEAADGLSLGISMVIAVLIGVGIGYFLKNLTGIAWLFWIGVFIGVAAAILNVYKAYKAQVKSYEEFKEENRYKDLKNDPKA</sequence>
<dbReference type="SUPFAM" id="SSF103473">
    <property type="entry name" value="MFS general substrate transporter"/>
    <property type="match status" value="1"/>
</dbReference>
<dbReference type="InterPro" id="IPR036259">
    <property type="entry name" value="MFS_trans_sf"/>
</dbReference>
<accession>A0A6M8N570</accession>
<proteinExistence type="predicted"/>
<reference evidence="1 2" key="1">
    <citation type="submission" date="2016-05" db="EMBL/GenBank/DDBJ databases">
        <authorList>
            <person name="Caceres A."/>
            <person name="Munoz I."/>
            <person name="Iraola G."/>
            <person name="Diaz-Viraque F."/>
            <person name="Greif G."/>
            <person name="Collado L."/>
        </authorList>
    </citation>
    <scope>NUCLEOTIDE SEQUENCE [LARGE SCALE GENOMIC DNA]</scope>
    <source>
        <strain evidence="1 2">WBE38</strain>
    </source>
</reference>
<dbReference type="AlphaFoldDB" id="A0A6M8N570"/>
<keyword evidence="2" id="KW-1185">Reference proteome</keyword>
<gene>
    <name evidence="1" type="ORF">A7X81_03875</name>
</gene>
<protein>
    <submittedName>
        <fullName evidence="1">Uncharacterized protein</fullName>
    </submittedName>
</protein>
<dbReference type="EMBL" id="LXSU01000139">
    <property type="protein sequence ID" value="OCX42337.1"/>
    <property type="molecule type" value="Genomic_DNA"/>
</dbReference>
<evidence type="ECO:0000313" key="1">
    <source>
        <dbReference type="EMBL" id="OCX42337.1"/>
    </source>
</evidence>
<dbReference type="RefSeq" id="WP_066008587.1">
    <property type="nucleotide sequence ID" value="NZ_CP053848.1"/>
</dbReference>
<dbReference type="OrthoDB" id="5329702at2"/>
<evidence type="ECO:0000313" key="2">
    <source>
        <dbReference type="Proteomes" id="UP000094873"/>
    </source>
</evidence>
<dbReference type="Proteomes" id="UP000094873">
    <property type="component" value="Unassembled WGS sequence"/>
</dbReference>
<name>A0A6M8N570_9BACT</name>
<comment type="caution">
    <text evidence="1">The sequence shown here is derived from an EMBL/GenBank/DDBJ whole genome shotgun (WGS) entry which is preliminary data.</text>
</comment>
<dbReference type="InterPro" id="IPR032820">
    <property type="entry name" value="ATPase_put"/>
</dbReference>